<organism evidence="1 2">
    <name type="scientific">Mycena rosella</name>
    <name type="common">Pink bonnet</name>
    <name type="synonym">Agaricus rosellus</name>
    <dbReference type="NCBI Taxonomy" id="1033263"/>
    <lineage>
        <taxon>Eukaryota</taxon>
        <taxon>Fungi</taxon>
        <taxon>Dikarya</taxon>
        <taxon>Basidiomycota</taxon>
        <taxon>Agaricomycotina</taxon>
        <taxon>Agaricomycetes</taxon>
        <taxon>Agaricomycetidae</taxon>
        <taxon>Agaricales</taxon>
        <taxon>Marasmiineae</taxon>
        <taxon>Mycenaceae</taxon>
        <taxon>Mycena</taxon>
    </lineage>
</organism>
<dbReference type="AlphaFoldDB" id="A0AAD7CU72"/>
<accession>A0AAD7CU72</accession>
<keyword evidence="2" id="KW-1185">Reference proteome</keyword>
<dbReference type="Proteomes" id="UP001221757">
    <property type="component" value="Unassembled WGS sequence"/>
</dbReference>
<sequence>MANIVEVTLNNRLSDGLPDFLMKVSDGSPHLKAGMVAGSPRDVSSLTIKPFNAGVYQSSASNPAIEGVVAYTLPGISKSMLFIYFSNSKCRLLLLPDNTSVTADIIDQAEEEDRETAEGSLVSQGMTINWTAKEDRSIVGNATQYIVTRAKWIFFPEIQIRCQDLTACLNQQIDVPGARPPDTVQRGQNYALSGLAI</sequence>
<proteinExistence type="predicted"/>
<evidence type="ECO:0000313" key="1">
    <source>
        <dbReference type="EMBL" id="KAJ7663615.1"/>
    </source>
</evidence>
<protein>
    <submittedName>
        <fullName evidence="1">Uncharacterized protein</fullName>
    </submittedName>
</protein>
<name>A0AAD7CU72_MYCRO</name>
<comment type="caution">
    <text evidence="1">The sequence shown here is derived from an EMBL/GenBank/DDBJ whole genome shotgun (WGS) entry which is preliminary data.</text>
</comment>
<evidence type="ECO:0000313" key="2">
    <source>
        <dbReference type="Proteomes" id="UP001221757"/>
    </source>
</evidence>
<reference evidence="1" key="1">
    <citation type="submission" date="2023-03" db="EMBL/GenBank/DDBJ databases">
        <title>Massive genome expansion in bonnet fungi (Mycena s.s.) driven by repeated elements and novel gene families across ecological guilds.</title>
        <authorList>
            <consortium name="Lawrence Berkeley National Laboratory"/>
            <person name="Harder C.B."/>
            <person name="Miyauchi S."/>
            <person name="Viragh M."/>
            <person name="Kuo A."/>
            <person name="Thoen E."/>
            <person name="Andreopoulos B."/>
            <person name="Lu D."/>
            <person name="Skrede I."/>
            <person name="Drula E."/>
            <person name="Henrissat B."/>
            <person name="Morin E."/>
            <person name="Kohler A."/>
            <person name="Barry K."/>
            <person name="LaButti K."/>
            <person name="Morin E."/>
            <person name="Salamov A."/>
            <person name="Lipzen A."/>
            <person name="Mereny Z."/>
            <person name="Hegedus B."/>
            <person name="Baldrian P."/>
            <person name="Stursova M."/>
            <person name="Weitz H."/>
            <person name="Taylor A."/>
            <person name="Grigoriev I.V."/>
            <person name="Nagy L.G."/>
            <person name="Martin F."/>
            <person name="Kauserud H."/>
        </authorList>
    </citation>
    <scope>NUCLEOTIDE SEQUENCE</scope>
    <source>
        <strain evidence="1">CBHHK067</strain>
    </source>
</reference>
<dbReference type="EMBL" id="JARKIE010000230">
    <property type="protein sequence ID" value="KAJ7663615.1"/>
    <property type="molecule type" value="Genomic_DNA"/>
</dbReference>
<gene>
    <name evidence="1" type="ORF">B0H17DRAFT_1143943</name>
</gene>